<dbReference type="OrthoDB" id="9807064at2"/>
<evidence type="ECO:0000313" key="3">
    <source>
        <dbReference type="EMBL" id="AZI33428.1"/>
    </source>
</evidence>
<keyword evidence="4" id="KW-1185">Reference proteome</keyword>
<dbReference type="RefSeq" id="WP_125024886.1">
    <property type="nucleotide sequence ID" value="NZ_CP034159.1"/>
</dbReference>
<dbReference type="Gene3D" id="3.30.930.10">
    <property type="entry name" value="Bira Bifunctional Protein, Domain 2"/>
    <property type="match status" value="1"/>
</dbReference>
<dbReference type="InterPro" id="IPR004408">
    <property type="entry name" value="Biotin_CoA_COase_ligase"/>
</dbReference>
<dbReference type="Pfam" id="PF03099">
    <property type="entry name" value="BPL_LplA_LipB"/>
    <property type="match status" value="1"/>
</dbReference>
<dbReference type="NCBIfam" id="TIGR00121">
    <property type="entry name" value="birA_ligase"/>
    <property type="match status" value="1"/>
</dbReference>
<dbReference type="EC" id="6.3.4.15" evidence="3"/>
<dbReference type="InterPro" id="IPR045864">
    <property type="entry name" value="aa-tRNA-synth_II/BPL/LPL"/>
</dbReference>
<name>A0A3G8XKR7_9FLAO</name>
<dbReference type="PANTHER" id="PTHR12835">
    <property type="entry name" value="BIOTIN PROTEIN LIGASE"/>
    <property type="match status" value="1"/>
</dbReference>
<evidence type="ECO:0000256" key="1">
    <source>
        <dbReference type="ARBA" id="ARBA00022598"/>
    </source>
</evidence>
<keyword evidence="1 3" id="KW-0436">Ligase</keyword>
<dbReference type="Proteomes" id="UP000270185">
    <property type="component" value="Chromosome"/>
</dbReference>
<dbReference type="PANTHER" id="PTHR12835:SF5">
    <property type="entry name" value="BIOTIN--PROTEIN LIGASE"/>
    <property type="match status" value="1"/>
</dbReference>
<proteinExistence type="predicted"/>
<feature type="domain" description="BPL/LPL catalytic" evidence="2">
    <location>
        <begin position="1"/>
        <end position="175"/>
    </location>
</feature>
<dbReference type="InterPro" id="IPR004143">
    <property type="entry name" value="BPL_LPL_catalytic"/>
</dbReference>
<organism evidence="3 4">
    <name type="scientific">Kaistella carnis</name>
    <dbReference type="NCBI Taxonomy" id="1241979"/>
    <lineage>
        <taxon>Bacteria</taxon>
        <taxon>Pseudomonadati</taxon>
        <taxon>Bacteroidota</taxon>
        <taxon>Flavobacteriia</taxon>
        <taxon>Flavobacteriales</taxon>
        <taxon>Weeksellaceae</taxon>
        <taxon>Chryseobacterium group</taxon>
        <taxon>Kaistella</taxon>
    </lineage>
</organism>
<dbReference type="EMBL" id="CP034159">
    <property type="protein sequence ID" value="AZI33428.1"/>
    <property type="molecule type" value="Genomic_DNA"/>
</dbReference>
<reference evidence="4" key="1">
    <citation type="submission" date="2018-11" db="EMBL/GenBank/DDBJ databases">
        <title>Proposal to divide the Flavobacteriaceae and reorganize its genera based on Amino Acid Identity values calculated from whole genome sequences.</title>
        <authorList>
            <person name="Nicholson A.C."/>
            <person name="Gulvik C.A."/>
            <person name="Whitney A.M."/>
            <person name="Humrighouse B.W."/>
            <person name="Bell M."/>
            <person name="Holmes B."/>
            <person name="Steigerwalt A.G."/>
            <person name="Villarma A."/>
            <person name="Sheth M."/>
            <person name="Batra D."/>
            <person name="Pryor J."/>
            <person name="Bernardet J.-F."/>
            <person name="Hugo C."/>
            <person name="Kampfer P."/>
            <person name="Newman J.D."/>
            <person name="McQuiston J.R."/>
        </authorList>
    </citation>
    <scope>NUCLEOTIDE SEQUENCE [LARGE SCALE GENOMIC DNA]</scope>
    <source>
        <strain evidence="4">G0081</strain>
    </source>
</reference>
<dbReference type="KEGG" id="ccas:EIB73_09645"/>
<dbReference type="PROSITE" id="PS51733">
    <property type="entry name" value="BPL_LPL_CATALYTIC"/>
    <property type="match status" value="1"/>
</dbReference>
<dbReference type="GO" id="GO:0004077">
    <property type="term" value="F:biotin--[biotin carboxyl-carrier protein] ligase activity"/>
    <property type="evidence" value="ECO:0007669"/>
    <property type="project" value="UniProtKB-EC"/>
</dbReference>
<gene>
    <name evidence="3" type="ORF">EIB73_09645</name>
</gene>
<sequence length="238" mass="27382">MTDLFYLQECSSTQDEIEKILPVDHNSLKAVYTFNQTQGKGQYGNSWDSGENKNLAYSLAIPTELIKIQFHLFNFHTAEVVADFLANMTKERVEIKWPNDLIIHHKKIAGLLIEKKKIDEISFFVIGLGLNVLANKTEHLPKAGSLWTQTGISFDLKNLTEELHKYLRLHLTANVSESSVIEKLNKNLFRKDMISVFEIGQVRQNGIIRKVDDEGYLWVELENGGLKKFFHKEISLLY</sequence>
<accession>A0A3G8XKR7</accession>
<dbReference type="GO" id="GO:0005737">
    <property type="term" value="C:cytoplasm"/>
    <property type="evidence" value="ECO:0007669"/>
    <property type="project" value="TreeGrafter"/>
</dbReference>
<dbReference type="SUPFAM" id="SSF55681">
    <property type="entry name" value="Class II aaRS and biotin synthetases"/>
    <property type="match status" value="1"/>
</dbReference>
<dbReference type="AlphaFoldDB" id="A0A3G8XKR7"/>
<evidence type="ECO:0000259" key="2">
    <source>
        <dbReference type="PROSITE" id="PS51733"/>
    </source>
</evidence>
<evidence type="ECO:0000313" key="4">
    <source>
        <dbReference type="Proteomes" id="UP000270185"/>
    </source>
</evidence>
<protein>
    <submittedName>
        <fullName evidence="3">Biotin--[acetyl-CoA-carboxylase] ligase</fullName>
        <ecNumber evidence="3">6.3.4.15</ecNumber>
    </submittedName>
</protein>